<dbReference type="NCBIfam" id="TIGR01411">
    <property type="entry name" value="tatAE"/>
    <property type="match status" value="1"/>
</dbReference>
<feature type="transmembrane region" description="Helical" evidence="9">
    <location>
        <begin position="24"/>
        <end position="44"/>
    </location>
</feature>
<sequence>MAGGQYGIGASRTRMGDAMGSLSWGHWLIVLAVVLVLFGGGGKISSLMGDMARGIKSFKKNMADDAPEAPVPPGQIQAPGKEKDASFAEAPQHSTNNLK</sequence>
<evidence type="ECO:0000256" key="5">
    <source>
        <dbReference type="ARBA" id="ARBA00022927"/>
    </source>
</evidence>
<evidence type="ECO:0000313" key="12">
    <source>
        <dbReference type="Proteomes" id="UP000009044"/>
    </source>
</evidence>
<evidence type="ECO:0000256" key="3">
    <source>
        <dbReference type="ARBA" id="ARBA00022475"/>
    </source>
</evidence>
<keyword evidence="6 9" id="KW-1133">Transmembrane helix</keyword>
<keyword evidence="4 9" id="KW-0812">Transmembrane</keyword>
<dbReference type="PANTHER" id="PTHR42982:SF1">
    <property type="entry name" value="SEC-INDEPENDENT PROTEIN TRANSLOCASE PROTEIN TATA"/>
    <property type="match status" value="1"/>
</dbReference>
<dbReference type="EMBL" id="AP012159">
    <property type="protein sequence ID" value="BAK83681.1"/>
    <property type="molecule type" value="Genomic_DNA"/>
</dbReference>
<dbReference type="HOGENOM" id="CLU_086034_5_0_5"/>
<evidence type="ECO:0000256" key="6">
    <source>
        <dbReference type="ARBA" id="ARBA00022989"/>
    </source>
</evidence>
<dbReference type="GO" id="GO:0043953">
    <property type="term" value="P:protein transport by the Tat complex"/>
    <property type="evidence" value="ECO:0007669"/>
    <property type="project" value="UniProtKB-UniRule"/>
</dbReference>
<dbReference type="eggNOG" id="COG1826">
    <property type="taxonomic scope" value="Bacteria"/>
</dbReference>
<organism evidence="11 12">
    <name type="scientific">Komagataeibacter medellinensis (strain NBRC 3288 / BCRC 11682 / LMG 1693 / Kondo 51)</name>
    <name type="common">Gluconacetobacter medellinensis</name>
    <dbReference type="NCBI Taxonomy" id="634177"/>
    <lineage>
        <taxon>Bacteria</taxon>
        <taxon>Pseudomonadati</taxon>
        <taxon>Pseudomonadota</taxon>
        <taxon>Alphaproteobacteria</taxon>
        <taxon>Acetobacterales</taxon>
        <taxon>Acetobacteraceae</taxon>
        <taxon>Komagataeibacter</taxon>
    </lineage>
</organism>
<gene>
    <name evidence="9 11" type="primary">tatA</name>
    <name evidence="11" type="ordered locus">GLX_12690</name>
</gene>
<dbReference type="InterPro" id="IPR006312">
    <property type="entry name" value="TatA/E"/>
</dbReference>
<dbReference type="NCBIfam" id="NF001940">
    <property type="entry name" value="PRK00720.1"/>
    <property type="match status" value="1"/>
</dbReference>
<keyword evidence="3 9" id="KW-1003">Cell membrane</keyword>
<comment type="function">
    <text evidence="9">Part of the twin-arginine translocation (Tat) system that transports large folded proteins containing a characteristic twin-arginine motif in their signal peptide across membranes. TatA could form the protein-conducting channel of the Tat system.</text>
</comment>
<dbReference type="InterPro" id="IPR003369">
    <property type="entry name" value="TatA/B/E"/>
</dbReference>
<evidence type="ECO:0000256" key="2">
    <source>
        <dbReference type="ARBA" id="ARBA00022448"/>
    </source>
</evidence>
<keyword evidence="5 9" id="KW-0653">Protein transport</keyword>
<keyword evidence="7 9" id="KW-0811">Translocation</keyword>
<comment type="subunit">
    <text evidence="9">The Tat system comprises two distinct complexes: a TatABC complex, containing multiple copies of TatA, TatB and TatC subunits, and a separate TatA complex, containing only TatA subunits. Substrates initially bind to the TatABC complex, which probably triggers association of the separate TatA complex to form the active translocon.</text>
</comment>
<evidence type="ECO:0000256" key="4">
    <source>
        <dbReference type="ARBA" id="ARBA00022692"/>
    </source>
</evidence>
<name>G2I6D4_KOMMN</name>
<proteinExistence type="inferred from homology"/>
<dbReference type="Proteomes" id="UP000009044">
    <property type="component" value="Chromosome"/>
</dbReference>
<dbReference type="PATRIC" id="fig|634177.7.peg.1463"/>
<evidence type="ECO:0000313" key="11">
    <source>
        <dbReference type="EMBL" id="BAK83681.1"/>
    </source>
</evidence>
<dbReference type="STRING" id="634177.GLX_12690"/>
<accession>G2I6D4</accession>
<feature type="region of interest" description="Disordered" evidence="10">
    <location>
        <begin position="63"/>
        <end position="99"/>
    </location>
</feature>
<dbReference type="Pfam" id="PF02416">
    <property type="entry name" value="TatA_B_E"/>
    <property type="match status" value="1"/>
</dbReference>
<keyword evidence="2 9" id="KW-0813">Transport</keyword>
<evidence type="ECO:0000256" key="10">
    <source>
        <dbReference type="SAM" id="MobiDB-lite"/>
    </source>
</evidence>
<dbReference type="PANTHER" id="PTHR42982">
    <property type="entry name" value="SEC-INDEPENDENT PROTEIN TRANSLOCASE PROTEIN TATA"/>
    <property type="match status" value="1"/>
</dbReference>
<comment type="similarity">
    <text evidence="9">Belongs to the TatA/E family.</text>
</comment>
<evidence type="ECO:0000256" key="9">
    <source>
        <dbReference type="HAMAP-Rule" id="MF_00236"/>
    </source>
</evidence>
<evidence type="ECO:0000256" key="7">
    <source>
        <dbReference type="ARBA" id="ARBA00023010"/>
    </source>
</evidence>
<dbReference type="Gene3D" id="1.20.5.3310">
    <property type="match status" value="1"/>
</dbReference>
<dbReference type="AlphaFoldDB" id="G2I6D4"/>
<comment type="subcellular location">
    <subcellularLocation>
        <location evidence="9">Cell inner membrane</location>
        <topology evidence="9">Single-pass membrane protein</topology>
    </subcellularLocation>
    <subcellularLocation>
        <location evidence="1">Cell membrane</location>
        <topology evidence="1">Single-pass membrane protein</topology>
    </subcellularLocation>
</comment>
<dbReference type="GO" id="GO:0033281">
    <property type="term" value="C:TAT protein transport complex"/>
    <property type="evidence" value="ECO:0007669"/>
    <property type="project" value="UniProtKB-UniRule"/>
</dbReference>
<reference evidence="12" key="1">
    <citation type="journal article" date="2011" name="J. Bacteriol.">
        <title>Complete genome sequence of NBRC 3288, a unique cellulose-nonproducing strain of Gluconacetobacter xylinus isolated from vinegar.</title>
        <authorList>
            <person name="Ogino H."/>
            <person name="Azuma Y."/>
            <person name="Hosoyama A."/>
            <person name="Nakazawa H."/>
            <person name="Matsutani M."/>
            <person name="Hasegawa A."/>
            <person name="Otsuyama K."/>
            <person name="Matsushita K."/>
            <person name="Fujita N."/>
            <person name="Shirai M."/>
        </authorList>
    </citation>
    <scope>NUCLEOTIDE SEQUENCE [LARGE SCALE GENOMIC DNA]</scope>
    <source>
        <strain evidence="12">NBRC 3288 / BCRC 11682 / LMG 1693</strain>
    </source>
</reference>
<keyword evidence="8 9" id="KW-0472">Membrane</keyword>
<evidence type="ECO:0000256" key="1">
    <source>
        <dbReference type="ARBA" id="ARBA00004162"/>
    </source>
</evidence>
<keyword evidence="9" id="KW-0997">Cell inner membrane</keyword>
<dbReference type="KEGG" id="gxy:GLX_12690"/>
<protein>
    <recommendedName>
        <fullName evidence="9">Sec-independent protein translocase protein TatA</fullName>
    </recommendedName>
</protein>
<dbReference type="GO" id="GO:0008320">
    <property type="term" value="F:protein transmembrane transporter activity"/>
    <property type="evidence" value="ECO:0007669"/>
    <property type="project" value="UniProtKB-UniRule"/>
</dbReference>
<dbReference type="HAMAP" id="MF_00236">
    <property type="entry name" value="TatA_E"/>
    <property type="match status" value="1"/>
</dbReference>
<evidence type="ECO:0000256" key="8">
    <source>
        <dbReference type="ARBA" id="ARBA00023136"/>
    </source>
</evidence>